<evidence type="ECO:0000259" key="9">
    <source>
        <dbReference type="PROSITE" id="PS51154"/>
    </source>
</evidence>
<keyword evidence="11" id="KW-1185">Reference proteome</keyword>
<keyword evidence="3 6" id="KW-0808">Transferase</keyword>
<feature type="compositionally biased region" description="Basic residues" evidence="7">
    <location>
        <begin position="580"/>
        <end position="590"/>
    </location>
</feature>
<dbReference type="SUPFAM" id="SSF56399">
    <property type="entry name" value="ADP-ribosylation"/>
    <property type="match status" value="1"/>
</dbReference>
<dbReference type="EC" id="2.4.2.-" evidence="6"/>
<evidence type="ECO:0000256" key="5">
    <source>
        <dbReference type="ARBA" id="ARBA00023242"/>
    </source>
</evidence>
<dbReference type="Gene3D" id="3.90.228.10">
    <property type="match status" value="1"/>
</dbReference>
<evidence type="ECO:0000313" key="10">
    <source>
        <dbReference type="EMBL" id="ESO93840.1"/>
    </source>
</evidence>
<evidence type="ECO:0000256" key="7">
    <source>
        <dbReference type="SAM" id="MobiDB-lite"/>
    </source>
</evidence>
<dbReference type="KEGG" id="lgi:LOTGIDRAFT_228602"/>
<dbReference type="GO" id="GO:0005737">
    <property type="term" value="C:cytoplasm"/>
    <property type="evidence" value="ECO:0007669"/>
    <property type="project" value="TreeGrafter"/>
</dbReference>
<keyword evidence="5" id="KW-0539">Nucleus</keyword>
<name>V4AFG2_LOTGI</name>
<keyword evidence="2 6" id="KW-0328">Glycosyltransferase</keyword>
<dbReference type="GO" id="GO:0010629">
    <property type="term" value="P:negative regulation of gene expression"/>
    <property type="evidence" value="ECO:0007669"/>
    <property type="project" value="TreeGrafter"/>
</dbReference>
<organism evidence="10 11">
    <name type="scientific">Lottia gigantea</name>
    <name type="common">Giant owl limpet</name>
    <dbReference type="NCBI Taxonomy" id="225164"/>
    <lineage>
        <taxon>Eukaryota</taxon>
        <taxon>Metazoa</taxon>
        <taxon>Spiralia</taxon>
        <taxon>Lophotrochozoa</taxon>
        <taxon>Mollusca</taxon>
        <taxon>Gastropoda</taxon>
        <taxon>Patellogastropoda</taxon>
        <taxon>Lottioidea</taxon>
        <taxon>Lottiidae</taxon>
        <taxon>Lottia</taxon>
    </lineage>
</organism>
<comment type="subcellular location">
    <subcellularLocation>
        <location evidence="1">Nucleus</location>
    </subcellularLocation>
</comment>
<dbReference type="GO" id="GO:0003714">
    <property type="term" value="F:transcription corepressor activity"/>
    <property type="evidence" value="ECO:0007669"/>
    <property type="project" value="TreeGrafter"/>
</dbReference>
<evidence type="ECO:0000256" key="4">
    <source>
        <dbReference type="ARBA" id="ARBA00023027"/>
    </source>
</evidence>
<dbReference type="SUPFAM" id="SSF52949">
    <property type="entry name" value="Macro domain-like"/>
    <property type="match status" value="1"/>
</dbReference>
<accession>V4AFG2</accession>
<dbReference type="PROSITE" id="PS51154">
    <property type="entry name" value="MACRO"/>
    <property type="match status" value="1"/>
</dbReference>
<dbReference type="OMA" id="GRICANI"/>
<sequence>MAKDGSMLVVLQNIPKNWNNYTVIDFLEVYCDDVDVEILTVEYFQNEKTVAKTGFSHSVDFQRLVEKSKREKYGIEIMMLPPADGLIFTNLSPDVTIDKILKHFNSVKGGKAIQKRNFYESNGCFVLKIYNTKVIDTLVKKVIPGASVEVFYDVFQGEALRRLEQINREQISDDEDNVDSNENCYLTCEDSDSDKDSDCDSDSGSENILAIDMDDIHINEESSSSSSRNSQNASDRNTEEKEIPIETSEYVFDQNDYHKAKLLEKINFGNNLKNCEVQISVTSSISKIVFKGKKEDIDISKIEMFELLRSIDKRITQKLQKPFLEILNSVKGEQYLSSIFDGTDEVIGYMEKDALAVAGINPTEITQFLRFSENQFLIEKIPIKDSYRHFVASSWNELKEKEEMFLIKLVQEQDMIVIYGLNGDVVAVKKDILAVLLQNQHDTKTITLTGAMSRCIALYFKASINSLRDSLRDCHGTLQDELSESSYNIEVSGSPEKVQQVLKKIGDIKESVWHEQVLLKRDITQNGAELKLLVCSLKTTNQKRFITTFETENKCCIEFLNLKPEHRNDFPRASFPSRNSKPRIPRKPSFLKRPSSNYRPTCSVNFHQATITVKKGDITREKAFEAEKTKAGFNPSSPVNVDLSMAFSAKNSINVPVGTILETACFGNLNCKYVLHVLLEKYKGATSLQVLSKAIRNVLLKSNAHNVSSVAFPALGVGKLYRFPPDKISAVCLQELQDSIKSYPNIKNVTFVIYDDEVYKEFSNQMSNYGYSPPQSPDRGAAALVSSESESNSDSEDDFTIHSAQDKAVYDSPESGIKLYCDSKMTSDKAKNNLIKYLTTTYLYRDSVKDDTIIHLNKYILREIKAHAERFHVSIILPDIKQKDIQQKHVPEIKFQGKIQAVKDAKVKIQEILLKEIHKQHAFNDKSSEDPIPKRGTLEHLHYMVSNTEQKPPAYWKKSKPFTSKVKEYLGNKKNILEPLSSTSSLYKCIEDLVQKTWRADKCGHGRDAANLNHKNIQVTTIERVENTVLYYKYCARRRELFSKALERKTPCTNISRIPNSSGPMLTTKLAGKELTEDIFPEVNEHYAFHGTSRAKAISQEGLDHRSSGDNNLFGSAVYMSESSTKADQYADSKQNRTPGPKQMILGRILLGNTYLCIGKNPTKYKRPPCTDLTHLKSHCEQGHEFFDSVMADGTWLFREFAVYDNSSVYPEYIITYNRI</sequence>
<dbReference type="PANTHER" id="PTHR14453:SF67">
    <property type="entry name" value="POLY [ADP-RIBOSE] POLYMERASE"/>
    <property type="match status" value="1"/>
</dbReference>
<dbReference type="STRING" id="225164.V4AFG2"/>
<dbReference type="Gene3D" id="3.40.220.10">
    <property type="entry name" value="Leucine Aminopeptidase, subunit E, domain 1"/>
    <property type="match status" value="1"/>
</dbReference>
<dbReference type="InterPro" id="IPR052056">
    <property type="entry name" value="Mono-ARTD/PARP"/>
</dbReference>
<feature type="domain" description="PARP catalytic" evidence="8">
    <location>
        <begin position="963"/>
        <end position="1220"/>
    </location>
</feature>
<dbReference type="CTD" id="20247713"/>
<evidence type="ECO:0000256" key="2">
    <source>
        <dbReference type="ARBA" id="ARBA00022676"/>
    </source>
</evidence>
<feature type="region of interest" description="Disordered" evidence="7">
    <location>
        <begin position="570"/>
        <end position="590"/>
    </location>
</feature>
<feature type="compositionally biased region" description="Low complexity" evidence="7">
    <location>
        <begin position="221"/>
        <end position="235"/>
    </location>
</feature>
<feature type="region of interest" description="Disordered" evidence="7">
    <location>
        <begin position="220"/>
        <end position="246"/>
    </location>
</feature>
<dbReference type="InterPro" id="IPR012317">
    <property type="entry name" value="Poly(ADP-ribose)pol_cat_dom"/>
</dbReference>
<dbReference type="Proteomes" id="UP000030746">
    <property type="component" value="Unassembled WGS sequence"/>
</dbReference>
<dbReference type="AlphaFoldDB" id="V4AFG2"/>
<evidence type="ECO:0000256" key="3">
    <source>
        <dbReference type="ARBA" id="ARBA00022679"/>
    </source>
</evidence>
<dbReference type="PANTHER" id="PTHR14453">
    <property type="entry name" value="PARP/ZINC FINGER CCCH TYPE DOMAIN CONTAINING PROTEIN"/>
    <property type="match status" value="1"/>
</dbReference>
<dbReference type="GO" id="GO:0005634">
    <property type="term" value="C:nucleus"/>
    <property type="evidence" value="ECO:0007669"/>
    <property type="project" value="UniProtKB-SubCell"/>
</dbReference>
<evidence type="ECO:0000313" key="11">
    <source>
        <dbReference type="Proteomes" id="UP000030746"/>
    </source>
</evidence>
<evidence type="ECO:0000256" key="1">
    <source>
        <dbReference type="ARBA" id="ARBA00004123"/>
    </source>
</evidence>
<dbReference type="Pfam" id="PF00644">
    <property type="entry name" value="PARP"/>
    <property type="match status" value="1"/>
</dbReference>
<feature type="domain" description="Macro" evidence="9">
    <location>
        <begin position="598"/>
        <end position="770"/>
    </location>
</feature>
<dbReference type="GO" id="GO:0003950">
    <property type="term" value="F:NAD+ poly-ADP-ribosyltransferase activity"/>
    <property type="evidence" value="ECO:0007669"/>
    <property type="project" value="UniProtKB-UniRule"/>
</dbReference>
<protein>
    <recommendedName>
        <fullName evidence="6">Poly [ADP-ribose] polymerase</fullName>
        <shortName evidence="6">PARP</shortName>
        <ecNumber evidence="6">2.4.2.-</ecNumber>
    </recommendedName>
</protein>
<proteinExistence type="predicted"/>
<dbReference type="GeneID" id="20247713"/>
<dbReference type="SMART" id="SM00506">
    <property type="entry name" value="A1pp"/>
    <property type="match status" value="1"/>
</dbReference>
<dbReference type="InterPro" id="IPR002589">
    <property type="entry name" value="Macro_dom"/>
</dbReference>
<dbReference type="OrthoDB" id="411019at2759"/>
<feature type="region of interest" description="Disordered" evidence="7">
    <location>
        <begin position="769"/>
        <end position="798"/>
    </location>
</feature>
<dbReference type="EMBL" id="KB201890">
    <property type="protein sequence ID" value="ESO93840.1"/>
    <property type="molecule type" value="Genomic_DNA"/>
</dbReference>
<dbReference type="Pfam" id="PF01661">
    <property type="entry name" value="Macro"/>
    <property type="match status" value="1"/>
</dbReference>
<dbReference type="RefSeq" id="XP_009055462.1">
    <property type="nucleotide sequence ID" value="XM_009057214.1"/>
</dbReference>
<reference evidence="10 11" key="1">
    <citation type="journal article" date="2013" name="Nature">
        <title>Insights into bilaterian evolution from three spiralian genomes.</title>
        <authorList>
            <person name="Simakov O."/>
            <person name="Marletaz F."/>
            <person name="Cho S.J."/>
            <person name="Edsinger-Gonzales E."/>
            <person name="Havlak P."/>
            <person name="Hellsten U."/>
            <person name="Kuo D.H."/>
            <person name="Larsson T."/>
            <person name="Lv J."/>
            <person name="Arendt D."/>
            <person name="Savage R."/>
            <person name="Osoegawa K."/>
            <person name="de Jong P."/>
            <person name="Grimwood J."/>
            <person name="Chapman J.A."/>
            <person name="Shapiro H."/>
            <person name="Aerts A."/>
            <person name="Otillar R.P."/>
            <person name="Terry A.Y."/>
            <person name="Boore J.L."/>
            <person name="Grigoriev I.V."/>
            <person name="Lindberg D.R."/>
            <person name="Seaver E.C."/>
            <person name="Weisblat D.A."/>
            <person name="Putnam N.H."/>
            <person name="Rokhsar D.S."/>
        </authorList>
    </citation>
    <scope>NUCLEOTIDE SEQUENCE [LARGE SCALE GENOMIC DNA]</scope>
</reference>
<evidence type="ECO:0000259" key="8">
    <source>
        <dbReference type="PROSITE" id="PS51059"/>
    </source>
</evidence>
<dbReference type="PROSITE" id="PS51059">
    <property type="entry name" value="PARP_CATALYTIC"/>
    <property type="match status" value="1"/>
</dbReference>
<dbReference type="HOGENOM" id="CLU_268771_0_0_1"/>
<keyword evidence="4 6" id="KW-0520">NAD</keyword>
<gene>
    <name evidence="10" type="ORF">LOTGIDRAFT_228602</name>
</gene>
<evidence type="ECO:0000256" key="6">
    <source>
        <dbReference type="RuleBase" id="RU362114"/>
    </source>
</evidence>
<dbReference type="InterPro" id="IPR043472">
    <property type="entry name" value="Macro_dom-like"/>
</dbReference>